<evidence type="ECO:0000256" key="5">
    <source>
        <dbReference type="SAM" id="MobiDB-lite"/>
    </source>
</evidence>
<feature type="transmembrane region" description="Helical" evidence="6">
    <location>
        <begin position="38"/>
        <end position="67"/>
    </location>
</feature>
<feature type="region of interest" description="Disordered" evidence="5">
    <location>
        <begin position="134"/>
        <end position="155"/>
    </location>
</feature>
<keyword evidence="4 6" id="KW-0472">Membrane</keyword>
<name>A0ABS9WCM6_9PROT</name>
<keyword evidence="3 6" id="KW-1133">Transmembrane helix</keyword>
<protein>
    <submittedName>
        <fullName evidence="8">NfeD family protein</fullName>
    </submittedName>
</protein>
<evidence type="ECO:0000256" key="2">
    <source>
        <dbReference type="ARBA" id="ARBA00022692"/>
    </source>
</evidence>
<evidence type="ECO:0000313" key="9">
    <source>
        <dbReference type="Proteomes" id="UP001201985"/>
    </source>
</evidence>
<proteinExistence type="predicted"/>
<comment type="subcellular location">
    <subcellularLocation>
        <location evidence="1">Membrane</location>
        <topology evidence="1">Multi-pass membrane protein</topology>
    </subcellularLocation>
</comment>
<keyword evidence="2 6" id="KW-0812">Transmembrane</keyword>
<dbReference type="RefSeq" id="WP_120007277.1">
    <property type="nucleotide sequence ID" value="NZ_JALBUU010000125.1"/>
</dbReference>
<keyword evidence="9" id="KW-1185">Reference proteome</keyword>
<evidence type="ECO:0000256" key="6">
    <source>
        <dbReference type="SAM" id="Phobius"/>
    </source>
</evidence>
<gene>
    <name evidence="8" type="ORF">MON41_23010</name>
</gene>
<feature type="compositionally biased region" description="Low complexity" evidence="5">
    <location>
        <begin position="138"/>
        <end position="148"/>
    </location>
</feature>
<evidence type="ECO:0000259" key="7">
    <source>
        <dbReference type="Pfam" id="PF01957"/>
    </source>
</evidence>
<feature type="transmembrane region" description="Helical" evidence="6">
    <location>
        <begin position="7"/>
        <end position="32"/>
    </location>
</feature>
<dbReference type="EMBL" id="JALBUU010000125">
    <property type="protein sequence ID" value="MCI0756510.1"/>
    <property type="molecule type" value="Genomic_DNA"/>
</dbReference>
<sequence length="155" mass="15305">MAGGWSLWVAAGLLLMAAELLLPGIFLVWVGAAALGTGLVLAVMPLGLLATAILFILTLAAAIALGLRFRPSSSNGLNTPGAGLVGRTGTLLEGDRARIGDSDWPVRGQGTTAPGAAVRVVAVEGTTLVVRALPPPARAAEPGAASAPSPGPSPS</sequence>
<evidence type="ECO:0000256" key="1">
    <source>
        <dbReference type="ARBA" id="ARBA00004141"/>
    </source>
</evidence>
<evidence type="ECO:0000256" key="4">
    <source>
        <dbReference type="ARBA" id="ARBA00023136"/>
    </source>
</evidence>
<accession>A0ABS9WCM6</accession>
<dbReference type="Pfam" id="PF01957">
    <property type="entry name" value="NfeD"/>
    <property type="match status" value="1"/>
</dbReference>
<evidence type="ECO:0000313" key="8">
    <source>
        <dbReference type="EMBL" id="MCI0756510.1"/>
    </source>
</evidence>
<reference evidence="8 9" key="1">
    <citation type="submission" date="2022-03" db="EMBL/GenBank/DDBJ databases">
        <title>Complete genome analysis of Roseomonas KG 17.1 : a prolific producer of plant growth promoters.</title>
        <authorList>
            <person name="Saadouli I."/>
            <person name="Najjari A."/>
            <person name="Mosbah A."/>
            <person name="Ouzari H.I."/>
        </authorList>
    </citation>
    <scope>NUCLEOTIDE SEQUENCE [LARGE SCALE GENOMIC DNA]</scope>
    <source>
        <strain evidence="8 9">KG17-1</strain>
    </source>
</reference>
<evidence type="ECO:0000256" key="3">
    <source>
        <dbReference type="ARBA" id="ARBA00022989"/>
    </source>
</evidence>
<dbReference type="InterPro" id="IPR012340">
    <property type="entry name" value="NA-bd_OB-fold"/>
</dbReference>
<dbReference type="InterPro" id="IPR052165">
    <property type="entry name" value="Membrane_assoc_protease"/>
</dbReference>
<dbReference type="PANTHER" id="PTHR33507:SF3">
    <property type="entry name" value="INNER MEMBRANE PROTEIN YBBJ"/>
    <property type="match status" value="1"/>
</dbReference>
<feature type="domain" description="NfeD-like C-terminal" evidence="7">
    <location>
        <begin position="83"/>
        <end position="131"/>
    </location>
</feature>
<dbReference type="PANTHER" id="PTHR33507">
    <property type="entry name" value="INNER MEMBRANE PROTEIN YBBJ"/>
    <property type="match status" value="1"/>
</dbReference>
<comment type="caution">
    <text evidence="8">The sequence shown here is derived from an EMBL/GenBank/DDBJ whole genome shotgun (WGS) entry which is preliminary data.</text>
</comment>
<organism evidence="8 9">
    <name type="scientific">Teichococcus vastitatis</name>
    <dbReference type="NCBI Taxonomy" id="2307076"/>
    <lineage>
        <taxon>Bacteria</taxon>
        <taxon>Pseudomonadati</taxon>
        <taxon>Pseudomonadota</taxon>
        <taxon>Alphaproteobacteria</taxon>
        <taxon>Acetobacterales</taxon>
        <taxon>Roseomonadaceae</taxon>
        <taxon>Roseomonas</taxon>
    </lineage>
</organism>
<dbReference type="Gene3D" id="2.40.50.140">
    <property type="entry name" value="Nucleic acid-binding proteins"/>
    <property type="match status" value="1"/>
</dbReference>
<dbReference type="InterPro" id="IPR002810">
    <property type="entry name" value="NfeD-like_C"/>
</dbReference>
<dbReference type="Proteomes" id="UP001201985">
    <property type="component" value="Unassembled WGS sequence"/>
</dbReference>